<proteinExistence type="predicted"/>
<evidence type="ECO:0000313" key="3">
    <source>
        <dbReference type="Proteomes" id="UP000827986"/>
    </source>
</evidence>
<comment type="caution">
    <text evidence="2">The sequence shown here is derived from an EMBL/GenBank/DDBJ whole genome shotgun (WGS) entry which is preliminary data.</text>
</comment>
<feature type="region of interest" description="Disordered" evidence="1">
    <location>
        <begin position="94"/>
        <end position="115"/>
    </location>
</feature>
<dbReference type="AlphaFoldDB" id="A0A9D3WPT7"/>
<accession>A0A9D3WPT7</accession>
<gene>
    <name evidence="2" type="ORF">KIL84_023451</name>
</gene>
<sequence>MLSALHMPGKGEDSEEELLWAHGEAGPLNPVSTHATRADSFLSQATGERTPCPSTSPVSSQPLRNPGVGDSLCQGISWQNAAVDLRTCGYTTLRPQGSCPQVSMHHPSPASPHRG</sequence>
<protein>
    <submittedName>
        <fullName evidence="2">Uncharacterized protein</fullName>
    </submittedName>
</protein>
<evidence type="ECO:0000256" key="1">
    <source>
        <dbReference type="SAM" id="MobiDB-lite"/>
    </source>
</evidence>
<evidence type="ECO:0000313" key="2">
    <source>
        <dbReference type="EMBL" id="KAH1165892.1"/>
    </source>
</evidence>
<feature type="compositionally biased region" description="Polar residues" evidence="1">
    <location>
        <begin position="30"/>
        <end position="63"/>
    </location>
</feature>
<reference evidence="2" key="1">
    <citation type="submission" date="2021-09" db="EMBL/GenBank/DDBJ databases">
        <title>The genome of Mauremys mutica provides insights into the evolution of semi-aquatic lifestyle.</title>
        <authorList>
            <person name="Gong S."/>
            <person name="Gao Y."/>
        </authorList>
    </citation>
    <scope>NUCLEOTIDE SEQUENCE</scope>
    <source>
        <strain evidence="2">MM-2020</strain>
        <tissue evidence="2">Muscle</tissue>
    </source>
</reference>
<keyword evidence="3" id="KW-1185">Reference proteome</keyword>
<organism evidence="2 3">
    <name type="scientific">Mauremys mutica</name>
    <name type="common">yellowpond turtle</name>
    <dbReference type="NCBI Taxonomy" id="74926"/>
    <lineage>
        <taxon>Eukaryota</taxon>
        <taxon>Metazoa</taxon>
        <taxon>Chordata</taxon>
        <taxon>Craniata</taxon>
        <taxon>Vertebrata</taxon>
        <taxon>Euteleostomi</taxon>
        <taxon>Archelosauria</taxon>
        <taxon>Testudinata</taxon>
        <taxon>Testudines</taxon>
        <taxon>Cryptodira</taxon>
        <taxon>Durocryptodira</taxon>
        <taxon>Testudinoidea</taxon>
        <taxon>Geoemydidae</taxon>
        <taxon>Geoemydinae</taxon>
        <taxon>Mauremys</taxon>
    </lineage>
</organism>
<name>A0A9D3WPT7_9SAUR</name>
<feature type="region of interest" description="Disordered" evidence="1">
    <location>
        <begin position="1"/>
        <end position="67"/>
    </location>
</feature>
<dbReference type="Proteomes" id="UP000827986">
    <property type="component" value="Unassembled WGS sequence"/>
</dbReference>
<dbReference type="EMBL" id="JAHDVG010000488">
    <property type="protein sequence ID" value="KAH1165892.1"/>
    <property type="molecule type" value="Genomic_DNA"/>
</dbReference>